<organism evidence="1 2">
    <name type="scientific">Meloidogyne hapla</name>
    <name type="common">Root-knot nematode worm</name>
    <dbReference type="NCBI Taxonomy" id="6305"/>
    <lineage>
        <taxon>Eukaryota</taxon>
        <taxon>Metazoa</taxon>
        <taxon>Ecdysozoa</taxon>
        <taxon>Nematoda</taxon>
        <taxon>Chromadorea</taxon>
        <taxon>Rhabditida</taxon>
        <taxon>Tylenchina</taxon>
        <taxon>Tylenchomorpha</taxon>
        <taxon>Tylenchoidea</taxon>
        <taxon>Meloidogynidae</taxon>
        <taxon>Meloidogyninae</taxon>
        <taxon>Meloidogyne</taxon>
    </lineage>
</organism>
<dbReference type="WBParaSite" id="MhA1_Contig1921.frz3.gene10">
    <property type="protein sequence ID" value="MhA1_Contig1921.frz3.gene10"/>
    <property type="gene ID" value="MhA1_Contig1921.frz3.gene10"/>
</dbReference>
<keyword evidence="1" id="KW-1185">Reference proteome</keyword>
<dbReference type="Proteomes" id="UP000095281">
    <property type="component" value="Unplaced"/>
</dbReference>
<evidence type="ECO:0000313" key="2">
    <source>
        <dbReference type="WBParaSite" id="MhA1_Contig1921.frz3.gene10"/>
    </source>
</evidence>
<name>A0A1I8BCG3_MELHA</name>
<reference evidence="2" key="1">
    <citation type="submission" date="2016-11" db="UniProtKB">
        <authorList>
            <consortium name="WormBaseParasite"/>
        </authorList>
    </citation>
    <scope>IDENTIFICATION</scope>
</reference>
<proteinExistence type="predicted"/>
<evidence type="ECO:0000313" key="1">
    <source>
        <dbReference type="Proteomes" id="UP000095281"/>
    </source>
</evidence>
<accession>A0A1I8BCG3</accession>
<protein>
    <submittedName>
        <fullName evidence="2">Uncharacterized protein</fullName>
    </submittedName>
</protein>
<sequence>MDRSDVRGGGRRGKLLDPQREFGSVRVKLNNILFDEYTGGVNNLRIILDWADQMRQNKVEETPLLNLIGRLQSRKKHHLIPPLYNAYGVRLGEECALYLYRAFRESLERKSFAGRDHIFFPWMIEVLNEKKLNNRPNEAWAAILDKLIEMDLNKLLPNFLRERLHSEIGNLFNYACQKGNFNIAQNVWDYCTITEISHRCSVYSLFLFTLYHWMNGRKKTAKTIASVLQSRIRFLQKASKNKKIGKD</sequence>
<dbReference type="AlphaFoldDB" id="A0A1I8BCG3"/>